<sequence>MNIIEITNFIRTTDDALTFLRERGILRALDRPPICPVCGQQMELKRRQSTGDGEVWRCERRIRGAKHKRQVSIRHGSFLEQSNLQPWKFVMLAYFWARGCSNAMLEEFCELSPHSVIDWCNFFRGVTSRHLLANPIMLGGINRIVQIDESLVSKRKNNVGRVVEEKLAFGAFDCHTRIGILVLIPDKTQV</sequence>
<proteinExistence type="predicted"/>
<accession>A0ACB1AYI0</accession>
<keyword evidence="2" id="KW-1185">Reference proteome</keyword>
<comment type="caution">
    <text evidence="1">The sequence shown here is derived from an EMBL/GenBank/DDBJ whole genome shotgun (WGS) entry which is preliminary data.</text>
</comment>
<dbReference type="Proteomes" id="UP001497535">
    <property type="component" value="Unassembled WGS sequence"/>
</dbReference>
<organism evidence="1 2">
    <name type="scientific">Meloidogyne enterolobii</name>
    <name type="common">Root-knot nematode worm</name>
    <name type="synonym">Meloidogyne mayaguensis</name>
    <dbReference type="NCBI Taxonomy" id="390850"/>
    <lineage>
        <taxon>Eukaryota</taxon>
        <taxon>Metazoa</taxon>
        <taxon>Ecdysozoa</taxon>
        <taxon>Nematoda</taxon>
        <taxon>Chromadorea</taxon>
        <taxon>Rhabditida</taxon>
        <taxon>Tylenchina</taxon>
        <taxon>Tylenchomorpha</taxon>
        <taxon>Tylenchoidea</taxon>
        <taxon>Meloidogynidae</taxon>
        <taxon>Meloidogyninae</taxon>
        <taxon>Meloidogyne</taxon>
    </lineage>
</organism>
<name>A0ACB1AYI0_MELEN</name>
<dbReference type="EMBL" id="CAVMJV010000128">
    <property type="protein sequence ID" value="CAK5108350.1"/>
    <property type="molecule type" value="Genomic_DNA"/>
</dbReference>
<evidence type="ECO:0000313" key="2">
    <source>
        <dbReference type="Proteomes" id="UP001497535"/>
    </source>
</evidence>
<gene>
    <name evidence="1" type="ORF">MENTE1834_LOCUS43921</name>
</gene>
<reference evidence="1" key="1">
    <citation type="submission" date="2023-11" db="EMBL/GenBank/DDBJ databases">
        <authorList>
            <person name="Poullet M."/>
        </authorList>
    </citation>
    <scope>NUCLEOTIDE SEQUENCE</scope>
    <source>
        <strain evidence="1">E1834</strain>
    </source>
</reference>
<evidence type="ECO:0000313" key="1">
    <source>
        <dbReference type="EMBL" id="CAK5108350.1"/>
    </source>
</evidence>
<protein>
    <submittedName>
        <fullName evidence="1">Uncharacterized protein</fullName>
    </submittedName>
</protein>